<dbReference type="AlphaFoldDB" id="A0AAD7HPK6"/>
<comment type="caution">
    <text evidence="1">The sequence shown here is derived from an EMBL/GenBank/DDBJ whole genome shotgun (WGS) entry which is preliminary data.</text>
</comment>
<evidence type="ECO:0000313" key="2">
    <source>
        <dbReference type="Proteomes" id="UP001215598"/>
    </source>
</evidence>
<proteinExistence type="predicted"/>
<protein>
    <submittedName>
        <fullName evidence="1">Uncharacterized protein</fullName>
    </submittedName>
</protein>
<reference evidence="1" key="1">
    <citation type="submission" date="2023-03" db="EMBL/GenBank/DDBJ databases">
        <title>Massive genome expansion in bonnet fungi (Mycena s.s.) driven by repeated elements and novel gene families across ecological guilds.</title>
        <authorList>
            <consortium name="Lawrence Berkeley National Laboratory"/>
            <person name="Harder C.B."/>
            <person name="Miyauchi S."/>
            <person name="Viragh M."/>
            <person name="Kuo A."/>
            <person name="Thoen E."/>
            <person name="Andreopoulos B."/>
            <person name="Lu D."/>
            <person name="Skrede I."/>
            <person name="Drula E."/>
            <person name="Henrissat B."/>
            <person name="Morin E."/>
            <person name="Kohler A."/>
            <person name="Barry K."/>
            <person name="LaButti K."/>
            <person name="Morin E."/>
            <person name="Salamov A."/>
            <person name="Lipzen A."/>
            <person name="Mereny Z."/>
            <person name="Hegedus B."/>
            <person name="Baldrian P."/>
            <person name="Stursova M."/>
            <person name="Weitz H."/>
            <person name="Taylor A."/>
            <person name="Grigoriev I.V."/>
            <person name="Nagy L.G."/>
            <person name="Martin F."/>
            <person name="Kauserud H."/>
        </authorList>
    </citation>
    <scope>NUCLEOTIDE SEQUENCE</scope>
    <source>
        <strain evidence="1">CBHHK182m</strain>
    </source>
</reference>
<dbReference type="EMBL" id="JARKIB010000200">
    <property type="protein sequence ID" value="KAJ7724633.1"/>
    <property type="molecule type" value="Genomic_DNA"/>
</dbReference>
<gene>
    <name evidence="1" type="ORF">B0H16DRAFT_1736572</name>
</gene>
<evidence type="ECO:0000313" key="1">
    <source>
        <dbReference type="EMBL" id="KAJ7724633.1"/>
    </source>
</evidence>
<dbReference type="Proteomes" id="UP001215598">
    <property type="component" value="Unassembled WGS sequence"/>
</dbReference>
<name>A0AAD7HPK6_9AGAR</name>
<organism evidence="1 2">
    <name type="scientific">Mycena metata</name>
    <dbReference type="NCBI Taxonomy" id="1033252"/>
    <lineage>
        <taxon>Eukaryota</taxon>
        <taxon>Fungi</taxon>
        <taxon>Dikarya</taxon>
        <taxon>Basidiomycota</taxon>
        <taxon>Agaricomycotina</taxon>
        <taxon>Agaricomycetes</taxon>
        <taxon>Agaricomycetidae</taxon>
        <taxon>Agaricales</taxon>
        <taxon>Marasmiineae</taxon>
        <taxon>Mycenaceae</taxon>
        <taxon>Mycena</taxon>
    </lineage>
</organism>
<keyword evidence="2" id="KW-1185">Reference proteome</keyword>
<accession>A0AAD7HPK6</accession>
<sequence>MASPNFLWHSPNNLTKLCTPHLEVLAILAGHSTIVTDRLFQYLDHLPTFRSYLLNWASVDYRKTC</sequence>